<gene>
    <name evidence="2" type="ORF">GSB_155534</name>
</gene>
<organism evidence="2 3">
    <name type="scientific">Giardia intestinalis</name>
    <name type="common">Giardia lamblia</name>
    <dbReference type="NCBI Taxonomy" id="5741"/>
    <lineage>
        <taxon>Eukaryota</taxon>
        <taxon>Metamonada</taxon>
        <taxon>Diplomonadida</taxon>
        <taxon>Hexamitidae</taxon>
        <taxon>Giardiinae</taxon>
        <taxon>Giardia</taxon>
    </lineage>
</organism>
<evidence type="ECO:0000256" key="1">
    <source>
        <dbReference type="SAM" id="MobiDB-lite"/>
    </source>
</evidence>
<dbReference type="EMBL" id="AHHH01000400">
    <property type="protein sequence ID" value="ESU39940.1"/>
    <property type="molecule type" value="Genomic_DNA"/>
</dbReference>
<keyword evidence="2" id="KW-0418">Kinase</keyword>
<feature type="compositionally biased region" description="Basic and acidic residues" evidence="1">
    <location>
        <begin position="563"/>
        <end position="575"/>
    </location>
</feature>
<evidence type="ECO:0000313" key="3">
    <source>
        <dbReference type="Proteomes" id="UP000018040"/>
    </source>
</evidence>
<reference evidence="3" key="1">
    <citation type="submission" date="2012-02" db="EMBL/GenBank/DDBJ databases">
        <title>Genome sequencing of Giardia lamblia Genotypes A2 and B isolates (DH and GS) and comparative analysis with the genomes of Genotypes A1 and E (WB and Pig).</title>
        <authorList>
            <person name="Adam R."/>
            <person name="Dahlstrom E."/>
            <person name="Martens C."/>
            <person name="Bruno D."/>
            <person name="Barbian K."/>
            <person name="Porcella S.F."/>
            <person name="Nash T."/>
        </authorList>
    </citation>
    <scope>NUCLEOTIDE SEQUENCE</scope>
    <source>
        <strain evidence="3">GS</strain>
    </source>
</reference>
<feature type="region of interest" description="Disordered" evidence="1">
    <location>
        <begin position="449"/>
        <end position="469"/>
    </location>
</feature>
<protein>
    <submittedName>
        <fullName evidence="2">Serine/threonine protein kinase</fullName>
    </submittedName>
</protein>
<feature type="compositionally biased region" description="Basic and acidic residues" evidence="1">
    <location>
        <begin position="401"/>
        <end position="415"/>
    </location>
</feature>
<sequence>GVRPGAHEPRVRLLLELRVLVRDRGEVLPEGVLPADHPLEREDLLDDRQAPHVLRLVRRVHVLLGLEVVVEADERRHLDHRLRQALPVRPELVLAVGAVLEAEDLLHELDDEGHARAHERGRAVEDVPVPVADAVVVAVAVVLDGFFPLGRREVLDRAGDRLRPEVALDPVLEAEVEVRPEERDALVVRDEVPLDVALERVELEGGERAELLDEPVHRLLRDEDPVELLRPDDEVVHFKFSQSIWNWNLSGEKKKTQDDQSAGLTYDQSEQSCGRAAQGAARDVRDDGLQGPARVHAAHAQTHSKQRPRAHQEGPRLQGGPDARLRGRVLLARDDQGYPPEPGAVQGKLENPSQGAHGPGQGGDGLQLPPHRLSDCRGPRKGPLPPRRGGERAQPRRGRALRADPGHVQPAERGRLPAAHRHPRDARRHHVPPRLEGLRRRGRCAPALPQRRHKGRGADPRGRVGRAGPDALLLQLGPGLRRHRERPREPRERPLLLRDDVRADLHLPDPDRAHEGRAAEVYPPQRGPRAVHERLPARPLALPDRAHGRGLREQQGHVLPLRAEAEQAAQRRGDPLRGLPHQPGGRDVQHGRRDREAPPHAHGRARRRGTCRRGSASGTSTWASTSTTTTSSIRPSRIASAT</sequence>
<proteinExistence type="predicted"/>
<evidence type="ECO:0000313" key="2">
    <source>
        <dbReference type="EMBL" id="ESU39940.1"/>
    </source>
</evidence>
<feature type="compositionally biased region" description="Basic and acidic residues" evidence="1">
    <location>
        <begin position="587"/>
        <end position="599"/>
    </location>
</feature>
<feature type="compositionally biased region" description="Low complexity" evidence="1">
    <location>
        <begin position="612"/>
        <end position="642"/>
    </location>
</feature>
<feature type="compositionally biased region" description="Polar residues" evidence="1">
    <location>
        <begin position="259"/>
        <end position="272"/>
    </location>
</feature>
<feature type="compositionally biased region" description="Basic and acidic residues" evidence="1">
    <location>
        <begin position="544"/>
        <end position="555"/>
    </location>
</feature>
<feature type="compositionally biased region" description="Basic and acidic residues" evidence="1">
    <location>
        <begin position="506"/>
        <end position="518"/>
    </location>
</feature>
<keyword evidence="2" id="KW-0808">Transferase</keyword>
<dbReference type="AlphaFoldDB" id="V6TSD5"/>
<feature type="non-terminal residue" evidence="2">
    <location>
        <position position="1"/>
    </location>
</feature>
<feature type="compositionally biased region" description="Basic residues" evidence="1">
    <location>
        <begin position="601"/>
        <end position="611"/>
    </location>
</feature>
<comment type="caution">
    <text evidence="2">The sequence shown here is derived from an EMBL/GenBank/DDBJ whole genome shotgun (WGS) entry which is preliminary data.</text>
</comment>
<dbReference type="Proteomes" id="UP000018040">
    <property type="component" value="Unassembled WGS sequence"/>
</dbReference>
<feature type="compositionally biased region" description="Basic residues" evidence="1">
    <location>
        <begin position="418"/>
        <end position="431"/>
    </location>
</feature>
<dbReference type="GO" id="GO:0004674">
    <property type="term" value="F:protein serine/threonine kinase activity"/>
    <property type="evidence" value="ECO:0007669"/>
    <property type="project" value="UniProtKB-KW"/>
</dbReference>
<accession>V6TSD5</accession>
<keyword evidence="2" id="KW-0723">Serine/threonine-protein kinase</keyword>
<feature type="region of interest" description="Disordered" evidence="1">
    <location>
        <begin position="506"/>
        <end position="642"/>
    </location>
</feature>
<feature type="region of interest" description="Disordered" evidence="1">
    <location>
        <begin position="253"/>
        <end position="431"/>
    </location>
</feature>
<reference evidence="2 3" key="2">
    <citation type="journal article" date="2013" name="Genome Biol. Evol.">
        <title>Genome sequencing of Giardia lamblia genotypes A2 and B isolates (DH and GS) and comparative analysis with the genomes of genotypes A1 and E (WB and Pig).</title>
        <authorList>
            <person name="Adam R.D."/>
            <person name="Dahlstrom E.W."/>
            <person name="Martens C.A."/>
            <person name="Bruno D.P."/>
            <person name="Barbian K.D."/>
            <person name="Ricklefs S.M."/>
            <person name="Hernandez M.M."/>
            <person name="Narla N.P."/>
            <person name="Patel R.B."/>
            <person name="Porcella S.F."/>
            <person name="Nash T.E."/>
        </authorList>
    </citation>
    <scope>NUCLEOTIDE SEQUENCE [LARGE SCALE GENOMIC DNA]</scope>
    <source>
        <strain evidence="2 3">GS</strain>
    </source>
</reference>
<name>V6TSD5_GIAIN</name>